<evidence type="ECO:0000313" key="1">
    <source>
        <dbReference type="EMBL" id="KAH3795474.1"/>
    </source>
</evidence>
<comment type="caution">
    <text evidence="1">The sequence shown here is derived from an EMBL/GenBank/DDBJ whole genome shotgun (WGS) entry which is preliminary data.</text>
</comment>
<reference evidence="1" key="2">
    <citation type="submission" date="2020-11" db="EMBL/GenBank/DDBJ databases">
        <authorList>
            <person name="McCartney M.A."/>
            <person name="Auch B."/>
            <person name="Kono T."/>
            <person name="Mallez S."/>
            <person name="Becker A."/>
            <person name="Gohl D.M."/>
            <person name="Silverstein K.A.T."/>
            <person name="Koren S."/>
            <person name="Bechman K.B."/>
            <person name="Herman A."/>
            <person name="Abrahante J.E."/>
            <person name="Garbe J."/>
        </authorList>
    </citation>
    <scope>NUCLEOTIDE SEQUENCE</scope>
    <source>
        <strain evidence="1">Duluth1</strain>
        <tissue evidence="1">Whole animal</tissue>
    </source>
</reference>
<dbReference type="EMBL" id="JAIWYP010000007">
    <property type="protein sequence ID" value="KAH3795474.1"/>
    <property type="molecule type" value="Genomic_DNA"/>
</dbReference>
<evidence type="ECO:0000313" key="2">
    <source>
        <dbReference type="Proteomes" id="UP000828390"/>
    </source>
</evidence>
<sequence>MDPINILGVYKYLLGNIAVPYVMIRGTTRMHQSFAECLDTGVEQHLSRLTSVKAVRVSILMTCSVTVPKQLSCRVAISVLEIITVSTRRMPELNVSLNVANINLHDNTPGKCVCKYNARRQYRFVVEPSLINVGFSAQHIVLQTMRRLVP</sequence>
<protein>
    <submittedName>
        <fullName evidence="1">Uncharacterized protein</fullName>
    </submittedName>
</protein>
<accession>A0A9D4FAN3</accession>
<name>A0A9D4FAN3_DREPO</name>
<proteinExistence type="predicted"/>
<dbReference type="AlphaFoldDB" id="A0A9D4FAN3"/>
<gene>
    <name evidence="1" type="ORF">DPMN_149028</name>
</gene>
<keyword evidence="2" id="KW-1185">Reference proteome</keyword>
<reference evidence="1" key="1">
    <citation type="journal article" date="2019" name="bioRxiv">
        <title>The Genome of the Zebra Mussel, Dreissena polymorpha: A Resource for Invasive Species Research.</title>
        <authorList>
            <person name="McCartney M.A."/>
            <person name="Auch B."/>
            <person name="Kono T."/>
            <person name="Mallez S."/>
            <person name="Zhang Y."/>
            <person name="Obille A."/>
            <person name="Becker A."/>
            <person name="Abrahante J.E."/>
            <person name="Garbe J."/>
            <person name="Badalamenti J.P."/>
            <person name="Herman A."/>
            <person name="Mangelson H."/>
            <person name="Liachko I."/>
            <person name="Sullivan S."/>
            <person name="Sone E.D."/>
            <person name="Koren S."/>
            <person name="Silverstein K.A.T."/>
            <person name="Beckman K.B."/>
            <person name="Gohl D.M."/>
        </authorList>
    </citation>
    <scope>NUCLEOTIDE SEQUENCE</scope>
    <source>
        <strain evidence="1">Duluth1</strain>
        <tissue evidence="1">Whole animal</tissue>
    </source>
</reference>
<dbReference type="Proteomes" id="UP000828390">
    <property type="component" value="Unassembled WGS sequence"/>
</dbReference>
<organism evidence="1 2">
    <name type="scientific">Dreissena polymorpha</name>
    <name type="common">Zebra mussel</name>
    <name type="synonym">Mytilus polymorpha</name>
    <dbReference type="NCBI Taxonomy" id="45954"/>
    <lineage>
        <taxon>Eukaryota</taxon>
        <taxon>Metazoa</taxon>
        <taxon>Spiralia</taxon>
        <taxon>Lophotrochozoa</taxon>
        <taxon>Mollusca</taxon>
        <taxon>Bivalvia</taxon>
        <taxon>Autobranchia</taxon>
        <taxon>Heteroconchia</taxon>
        <taxon>Euheterodonta</taxon>
        <taxon>Imparidentia</taxon>
        <taxon>Neoheterodontei</taxon>
        <taxon>Myida</taxon>
        <taxon>Dreissenoidea</taxon>
        <taxon>Dreissenidae</taxon>
        <taxon>Dreissena</taxon>
    </lineage>
</organism>